<gene>
    <name evidence="1" type="ORF">KOSB73_20221</name>
</gene>
<accession>A0A285AXS3</accession>
<evidence type="ECO:0000313" key="2">
    <source>
        <dbReference type="Proteomes" id="UP000220639"/>
    </source>
</evidence>
<dbReference type="Pfam" id="PF09481">
    <property type="entry name" value="CRISPR_Cse1"/>
    <property type="match status" value="1"/>
</dbReference>
<dbReference type="EMBL" id="FZTC01000012">
    <property type="protein sequence ID" value="SNU33436.1"/>
    <property type="molecule type" value="Genomic_DNA"/>
</dbReference>
<dbReference type="RefSeq" id="WP_004137307.1">
    <property type="nucleotide sequence ID" value="NZ_CABGWT010000003.1"/>
</dbReference>
<evidence type="ECO:0008006" key="3">
    <source>
        <dbReference type="Google" id="ProtNLM"/>
    </source>
</evidence>
<dbReference type="InterPro" id="IPR013381">
    <property type="entry name" value="CRISPR-assoc_prot_Cse1"/>
</dbReference>
<protein>
    <recommendedName>
        <fullName evidence="3">Type I-E CRISPR-associated protein Cse1/CasA</fullName>
    </recommendedName>
</protein>
<evidence type="ECO:0000313" key="1">
    <source>
        <dbReference type="EMBL" id="SNU33436.1"/>
    </source>
</evidence>
<sequence length="519" mass="58986">MDSFSLLTTPWLPVRLKDGSTGKLAPVNLADENVVDIAAARADLQGAAWQFLLGLLQCSMAPKNHSRWEDVWFEGLSADVLQRALEPLEPAFQFGADTPSFMQDFEALTGEKVSIASLLPETPGAQTIKLNKDHFVKRGITERFCPHCAALALFSLQLNAPSGGQGHRTGLRDGGPMTTLIELLEYQENRQTSLWRKLWVNVMPQDTAGMYLPAHYDGAIFPWLTNTRSSEPSTGVNTTPEQVNVLQAYWGMPRRIRLDFNTTHSGRCDLCETQSDELLSWMIMKNYGVNYVGWRHPLTPYRLPRKEGSGFISVKPPPGGLIWRDWLGLNQEEDSENNTEYPALIVKTTGARSLKDVKIGLWGFGYDFEKMKARCWYEHHFPLLLTENIIPELRTAALTASRNLSLLRSALKEAWYSDAKGARGDFSFIDIDFWHLSQERFLELIRDLENGLNADERLNRWQTNIWLFTRSYFDDHVFTNPYEGVDLKRIMLARKKYFTKSAEKQSAKAAKAKKQEAAE</sequence>
<proteinExistence type="predicted"/>
<dbReference type="NCBIfam" id="TIGR02547">
    <property type="entry name" value="casA_cse1"/>
    <property type="match status" value="1"/>
</dbReference>
<dbReference type="AlphaFoldDB" id="A0A285AXS3"/>
<dbReference type="Proteomes" id="UP000220639">
    <property type="component" value="Unassembled WGS sequence"/>
</dbReference>
<organism evidence="1 2">
    <name type="scientific">Klebsiella grimontii</name>
    <dbReference type="NCBI Taxonomy" id="2058152"/>
    <lineage>
        <taxon>Bacteria</taxon>
        <taxon>Pseudomonadati</taxon>
        <taxon>Pseudomonadota</taxon>
        <taxon>Gammaproteobacteria</taxon>
        <taxon>Enterobacterales</taxon>
        <taxon>Enterobacteriaceae</taxon>
        <taxon>Klebsiella/Raoultella group</taxon>
        <taxon>Klebsiella</taxon>
    </lineage>
</organism>
<reference evidence="2" key="1">
    <citation type="submission" date="2017-08" db="EMBL/GenBank/DDBJ databases">
        <authorList>
            <person name="Brisse S."/>
        </authorList>
    </citation>
    <scope>NUCLEOTIDE SEQUENCE [LARGE SCALE GENOMIC DNA]</scope>
    <source>
        <strain evidence="2">06D021</strain>
    </source>
</reference>
<name>A0A285AXS3_9ENTR</name>
<dbReference type="CDD" id="cd09669">
    <property type="entry name" value="Cse1_I-E"/>
    <property type="match status" value="1"/>
</dbReference>